<dbReference type="GO" id="GO:0015074">
    <property type="term" value="P:DNA integration"/>
    <property type="evidence" value="ECO:0007669"/>
    <property type="project" value="InterPro"/>
</dbReference>
<dbReference type="OrthoDB" id="9776104at2"/>
<dbReference type="GO" id="GO:0004803">
    <property type="term" value="F:transposase activity"/>
    <property type="evidence" value="ECO:0007669"/>
    <property type="project" value="TreeGrafter"/>
</dbReference>
<dbReference type="InterPro" id="IPR051917">
    <property type="entry name" value="Transposase-Integrase"/>
</dbReference>
<dbReference type="PANTHER" id="PTHR10948:SF23">
    <property type="entry name" value="TRANSPOSASE INSI FOR INSERTION SEQUENCE ELEMENT IS30A-RELATED"/>
    <property type="match status" value="1"/>
</dbReference>
<dbReference type="SUPFAM" id="SSF53098">
    <property type="entry name" value="Ribonuclease H-like"/>
    <property type="match status" value="1"/>
</dbReference>
<evidence type="ECO:0000256" key="1">
    <source>
        <dbReference type="ARBA" id="ARBA00023172"/>
    </source>
</evidence>
<dbReference type="Proteomes" id="UP000298381">
    <property type="component" value="Unassembled WGS sequence"/>
</dbReference>
<dbReference type="InterPro" id="IPR036397">
    <property type="entry name" value="RNaseH_sf"/>
</dbReference>
<keyword evidence="4" id="KW-1185">Reference proteome</keyword>
<dbReference type="InterPro" id="IPR025246">
    <property type="entry name" value="IS30-like_HTH"/>
</dbReference>
<organism evidence="3 4">
    <name type="scientific">Soehngenia longivitae</name>
    <dbReference type="NCBI Taxonomy" id="2562294"/>
    <lineage>
        <taxon>Bacteria</taxon>
        <taxon>Bacillati</taxon>
        <taxon>Bacillota</taxon>
        <taxon>Tissierellia</taxon>
        <taxon>Tissierellales</taxon>
        <taxon>Tissierellaceae</taxon>
        <taxon>Soehngenia</taxon>
    </lineage>
</organism>
<dbReference type="GO" id="GO:0006310">
    <property type="term" value="P:DNA recombination"/>
    <property type="evidence" value="ECO:0007669"/>
    <property type="project" value="UniProtKB-KW"/>
</dbReference>
<dbReference type="GO" id="GO:0005829">
    <property type="term" value="C:cytosol"/>
    <property type="evidence" value="ECO:0007669"/>
    <property type="project" value="TreeGrafter"/>
</dbReference>
<dbReference type="NCBIfam" id="NF033563">
    <property type="entry name" value="transpos_IS30"/>
    <property type="match status" value="1"/>
</dbReference>
<feature type="domain" description="Integrase catalytic" evidence="2">
    <location>
        <begin position="266"/>
        <end position="428"/>
    </location>
</feature>
<dbReference type="InterPro" id="IPR053392">
    <property type="entry name" value="Transposase_IS30-like"/>
</dbReference>
<dbReference type="PANTHER" id="PTHR10948">
    <property type="entry name" value="TRANSPOSASE"/>
    <property type="match status" value="1"/>
</dbReference>
<accession>A0A4Z0D4B6</accession>
<dbReference type="PROSITE" id="PS50994">
    <property type="entry name" value="INTEGRASE"/>
    <property type="match status" value="1"/>
</dbReference>
<name>A0A4Z0D4B6_9FIRM</name>
<comment type="caution">
    <text evidence="3">The sequence shown here is derived from an EMBL/GenBank/DDBJ whole genome shotgun (WGS) entry which is preliminary data.</text>
</comment>
<sequence>MSISAEFVVSLSYAWMISFKEVAIMAKHLNFDNRLDIEKYLKNNYSLSEIARELNRHKSTISREIILRSNFSKKGCYGRNYNACIYRYDCDLKKICGNDYCSNKHNKFCRFCDICNNNCDYFSEDICSKLSKSPYVCNGCDDRRKCTLTKKFYLAKDAQKDYEGILVESRSGIEMSPEELQRINDIVTPLVNNGQSIHHIHSNNKDSFMVSEKTLYNYIDKQIISAKNIDLPRKIKYRPRKKFQMGYKVDKSCLKNRRYDDYLEFIKENKDISIVQMDTVEGRKGGKVLLTIHFTDTSFMLMFLRDANDSRSVTECFRWVYDAIGSAEYRTLFPVLLTDNGSEFSDPDKIEIINGEKLTNVFYCYPYSAFLKPEIENNHELIRRIIPKGKSMDKLTQDDIRLVMSHVNSYTRKKLNDHSPFDAFSTRYGFKLIDVLGIKRINPNDIILNPNLLK</sequence>
<evidence type="ECO:0000313" key="4">
    <source>
        <dbReference type="Proteomes" id="UP000298381"/>
    </source>
</evidence>
<dbReference type="EMBL" id="SRIB01000029">
    <property type="protein sequence ID" value="TFZ39134.1"/>
    <property type="molecule type" value="Genomic_DNA"/>
</dbReference>
<dbReference type="InterPro" id="IPR012337">
    <property type="entry name" value="RNaseH-like_sf"/>
</dbReference>
<dbReference type="InterPro" id="IPR001584">
    <property type="entry name" value="Integrase_cat-core"/>
</dbReference>
<dbReference type="GO" id="GO:0032196">
    <property type="term" value="P:transposition"/>
    <property type="evidence" value="ECO:0007669"/>
    <property type="project" value="TreeGrafter"/>
</dbReference>
<dbReference type="Gene3D" id="3.30.420.10">
    <property type="entry name" value="Ribonuclease H-like superfamily/Ribonuclease H"/>
    <property type="match status" value="1"/>
</dbReference>
<proteinExistence type="predicted"/>
<gene>
    <name evidence="3" type="ORF">E4100_09250</name>
</gene>
<reference evidence="3 4" key="1">
    <citation type="submission" date="2019-03" db="EMBL/GenBank/DDBJ databases">
        <title>Draft genome sequence data and analysis of a Fermenting Bacterium, Soehngenia longevitae strain 1933PT, isolated from petroleum reservoir in Azerbaijan.</title>
        <authorList>
            <person name="Grouzdev D.S."/>
            <person name="Bidzhieva S.K."/>
            <person name="Sokolova D.S."/>
            <person name="Tourova T.P."/>
            <person name="Poltaraus A.B."/>
            <person name="Nazina T.N."/>
        </authorList>
    </citation>
    <scope>NUCLEOTIDE SEQUENCE [LARGE SCALE GENOMIC DNA]</scope>
    <source>
        <strain evidence="3 4">1933P</strain>
    </source>
</reference>
<dbReference type="AlphaFoldDB" id="A0A4Z0D4B6"/>
<dbReference type="GO" id="GO:0003676">
    <property type="term" value="F:nucleic acid binding"/>
    <property type="evidence" value="ECO:0007669"/>
    <property type="project" value="InterPro"/>
</dbReference>
<evidence type="ECO:0000259" key="2">
    <source>
        <dbReference type="PROSITE" id="PS50994"/>
    </source>
</evidence>
<protein>
    <submittedName>
        <fullName evidence="3">IS30 family transposase</fullName>
    </submittedName>
</protein>
<dbReference type="Pfam" id="PF13936">
    <property type="entry name" value="HTH_38"/>
    <property type="match status" value="1"/>
</dbReference>
<evidence type="ECO:0000313" key="3">
    <source>
        <dbReference type="EMBL" id="TFZ39134.1"/>
    </source>
</evidence>
<keyword evidence="1" id="KW-0233">DNA recombination</keyword>